<dbReference type="InterPro" id="IPR016181">
    <property type="entry name" value="Acyl_CoA_acyltransferase"/>
</dbReference>
<dbReference type="Pfam" id="PF13480">
    <property type="entry name" value="Acetyltransf_6"/>
    <property type="match status" value="1"/>
</dbReference>
<gene>
    <name evidence="2" type="ORF">GDR74_06750</name>
</gene>
<feature type="domain" description="BioF2-like acetyltransferase" evidence="1">
    <location>
        <begin position="148"/>
        <end position="288"/>
    </location>
</feature>
<protein>
    <submittedName>
        <fullName evidence="2">GNAT family N-acetyltransferase</fullName>
    </submittedName>
</protein>
<accession>A0A5P9K138</accession>
<keyword evidence="3" id="KW-1185">Reference proteome</keyword>
<organism evidence="2 3">
    <name type="scientific">Microvirga thermotolerans</name>
    <dbReference type="NCBI Taxonomy" id="2651334"/>
    <lineage>
        <taxon>Bacteria</taxon>
        <taxon>Pseudomonadati</taxon>
        <taxon>Pseudomonadota</taxon>
        <taxon>Alphaproteobacteria</taxon>
        <taxon>Hyphomicrobiales</taxon>
        <taxon>Methylobacteriaceae</taxon>
        <taxon>Microvirga</taxon>
    </lineage>
</organism>
<dbReference type="RefSeq" id="WP_152585589.1">
    <property type="nucleotide sequence ID" value="NZ_CP045423.1"/>
</dbReference>
<dbReference type="SUPFAM" id="SSF55729">
    <property type="entry name" value="Acyl-CoA N-acyltransferases (Nat)"/>
    <property type="match status" value="1"/>
</dbReference>
<dbReference type="GO" id="GO:0016740">
    <property type="term" value="F:transferase activity"/>
    <property type="evidence" value="ECO:0007669"/>
    <property type="project" value="UniProtKB-KW"/>
</dbReference>
<evidence type="ECO:0000313" key="2">
    <source>
        <dbReference type="EMBL" id="QFU15944.1"/>
    </source>
</evidence>
<dbReference type="Proteomes" id="UP000325614">
    <property type="component" value="Chromosome"/>
</dbReference>
<proteinExistence type="predicted"/>
<evidence type="ECO:0000313" key="3">
    <source>
        <dbReference type="Proteomes" id="UP000325614"/>
    </source>
</evidence>
<keyword evidence="2" id="KW-0808">Transferase</keyword>
<evidence type="ECO:0000259" key="1">
    <source>
        <dbReference type="Pfam" id="PF13480"/>
    </source>
</evidence>
<dbReference type="EMBL" id="CP045423">
    <property type="protein sequence ID" value="QFU15944.1"/>
    <property type="molecule type" value="Genomic_DNA"/>
</dbReference>
<dbReference type="AlphaFoldDB" id="A0A5P9K138"/>
<dbReference type="InterPro" id="IPR038740">
    <property type="entry name" value="BioF2-like_GNAT_dom"/>
</dbReference>
<reference evidence="2 3" key="1">
    <citation type="submission" date="2019-10" db="EMBL/GenBank/DDBJ databases">
        <title>Isolation, Identification of Microvirga thermotolerans HR1, a novel thermophilic bacterium and Comparative Genomics of the genus Microvirga.</title>
        <authorList>
            <person name="Li J."/>
            <person name="Zhang W."/>
            <person name="Lin M."/>
            <person name="Wang J."/>
        </authorList>
    </citation>
    <scope>NUCLEOTIDE SEQUENCE [LARGE SCALE GENOMIC DNA]</scope>
    <source>
        <strain evidence="2 3">HR1</strain>
    </source>
</reference>
<sequence length="325" mass="36718">MRADVLHGVPRLEAEWWDLWSRDPRATVFQSPAWLIPWREAFDEGESLVLAVRDGERLMALLPLFRYEGRLIPWGAGTTDRLDGIFDPTLDPAMLAQALDRLSEPVELFQVEENSLLRRIPLPEGWEERSGTAEPCLELPLPAALSRNMAQNLRYYRRRAERAGVAEPERGGPAAFEDLVDLHGRRWQSRGLPGVLHDPRVLAWHRRTLPALDAAGLLRLYVLRRGRRAVAVLYGLMAKERAFYYLGGFDPELESLGLGTVLIGHAVEEAQREGATVFDFLRGREAYKYRWGAGERTMYARRLAPVSCVAARLAAPSLRNGESAQ</sequence>
<dbReference type="Gene3D" id="3.40.630.30">
    <property type="match status" value="1"/>
</dbReference>
<dbReference type="KEGG" id="mico:GDR74_06750"/>
<name>A0A5P9K138_9HYPH</name>